<reference evidence="2 3" key="1">
    <citation type="submission" date="2019-03" db="EMBL/GenBank/DDBJ databases">
        <title>An improved genome assembly of the fluke Schistosoma japonicum.</title>
        <authorList>
            <person name="Hu W."/>
            <person name="Luo F."/>
            <person name="Yin M."/>
            <person name="Mo X."/>
            <person name="Sun C."/>
            <person name="Wu Q."/>
            <person name="Zhu B."/>
            <person name="Xiang M."/>
            <person name="Wang J."/>
            <person name="Wang Y."/>
            <person name="Zhang T."/>
            <person name="Xu B."/>
            <person name="Zheng H."/>
            <person name="Feng Z."/>
        </authorList>
    </citation>
    <scope>NUCLEOTIDE SEQUENCE [LARGE SCALE GENOMIC DNA]</scope>
    <source>
        <strain evidence="2">HuSjv2</strain>
        <tissue evidence="2">Worms</tissue>
    </source>
</reference>
<evidence type="ECO:0000313" key="2">
    <source>
        <dbReference type="EMBL" id="TNN08430.1"/>
    </source>
</evidence>
<keyword evidence="3" id="KW-1185">Reference proteome</keyword>
<organism evidence="2 3">
    <name type="scientific">Schistosoma japonicum</name>
    <name type="common">Blood fluke</name>
    <dbReference type="NCBI Taxonomy" id="6182"/>
    <lineage>
        <taxon>Eukaryota</taxon>
        <taxon>Metazoa</taxon>
        <taxon>Spiralia</taxon>
        <taxon>Lophotrochozoa</taxon>
        <taxon>Platyhelminthes</taxon>
        <taxon>Trematoda</taxon>
        <taxon>Digenea</taxon>
        <taxon>Strigeidida</taxon>
        <taxon>Schistosomatoidea</taxon>
        <taxon>Schistosomatidae</taxon>
        <taxon>Schistosoma</taxon>
    </lineage>
</organism>
<gene>
    <name evidence="2" type="ORF">EWB00_007045</name>
</gene>
<dbReference type="Proteomes" id="UP000311919">
    <property type="component" value="Unassembled WGS sequence"/>
</dbReference>
<evidence type="ECO:0000313" key="3">
    <source>
        <dbReference type="Proteomes" id="UP000311919"/>
    </source>
</evidence>
<feature type="region of interest" description="Disordered" evidence="1">
    <location>
        <begin position="169"/>
        <end position="193"/>
    </location>
</feature>
<accession>A0A4Z2CWT8</accession>
<comment type="caution">
    <text evidence="2">The sequence shown here is derived from an EMBL/GenBank/DDBJ whole genome shotgun (WGS) entry which is preliminary data.</text>
</comment>
<proteinExistence type="predicted"/>
<name>A0A4Z2CWT8_SCHJA</name>
<dbReference type="EMBL" id="SKCS01000409">
    <property type="protein sequence ID" value="TNN08430.1"/>
    <property type="molecule type" value="Genomic_DNA"/>
</dbReference>
<evidence type="ECO:0000256" key="1">
    <source>
        <dbReference type="SAM" id="MobiDB-lite"/>
    </source>
</evidence>
<dbReference type="AlphaFoldDB" id="A0A4Z2CWT8"/>
<sequence>MSTHFYPLKKLFNIKNRKIKSQCEIKQSTISLQHKLSQSIGNVKQKETNQLEKHHKIKTRQKSLIKVFHHRKQNENNEKHKNVCQLNETINLLNNDNEINSHLMDSLKYCQNLPNYESLCQDYTETEDYQKIEEIYQTFNSLMITTKLIQPNYTENELLEELQHIKISDSPKENENSELSIPAVESMACTRSK</sequence>
<protein>
    <submittedName>
        <fullName evidence="2">Uncharacterized protein</fullName>
    </submittedName>
</protein>